<reference evidence="2" key="1">
    <citation type="journal article" date="2018" name="Data Brief">
        <title>Genome sequence data from 17 accessions of Ensete ventricosum, a staple food crop for millions in Ethiopia.</title>
        <authorList>
            <person name="Yemataw Z."/>
            <person name="Muzemil S."/>
            <person name="Ambachew D."/>
            <person name="Tripathi L."/>
            <person name="Tesfaye K."/>
            <person name="Chala A."/>
            <person name="Farbos A."/>
            <person name="O'Neill P."/>
            <person name="Moore K."/>
            <person name="Grant M."/>
            <person name="Studholme D.J."/>
        </authorList>
    </citation>
    <scope>NUCLEOTIDE SEQUENCE [LARGE SCALE GENOMIC DNA]</scope>
    <source>
        <tissue evidence="2">Leaf</tissue>
    </source>
</reference>
<accession>A0A445MAQ3</accession>
<feature type="compositionally biased region" description="Basic and acidic residues" evidence="1">
    <location>
        <begin position="1"/>
        <end position="24"/>
    </location>
</feature>
<name>A0A445MAQ3_ENSVE</name>
<evidence type="ECO:0000313" key="2">
    <source>
        <dbReference type="EMBL" id="RZR71331.1"/>
    </source>
</evidence>
<feature type="compositionally biased region" description="Basic and acidic residues" evidence="1">
    <location>
        <begin position="75"/>
        <end position="88"/>
    </location>
</feature>
<feature type="region of interest" description="Disordered" evidence="1">
    <location>
        <begin position="70"/>
        <end position="140"/>
    </location>
</feature>
<gene>
    <name evidence="2" type="ORF">BHM03_00004688</name>
</gene>
<proteinExistence type="predicted"/>
<organism evidence="2">
    <name type="scientific">Ensete ventricosum</name>
    <name type="common">Abyssinian banana</name>
    <name type="synonym">Musa ensete</name>
    <dbReference type="NCBI Taxonomy" id="4639"/>
    <lineage>
        <taxon>Eukaryota</taxon>
        <taxon>Viridiplantae</taxon>
        <taxon>Streptophyta</taxon>
        <taxon>Embryophyta</taxon>
        <taxon>Tracheophyta</taxon>
        <taxon>Spermatophyta</taxon>
        <taxon>Magnoliopsida</taxon>
        <taxon>Liliopsida</taxon>
        <taxon>Zingiberales</taxon>
        <taxon>Musaceae</taxon>
        <taxon>Ensete</taxon>
    </lineage>
</organism>
<dbReference type="Proteomes" id="UP000290560">
    <property type="component" value="Unassembled WGS sequence"/>
</dbReference>
<dbReference type="AlphaFoldDB" id="A0A445MAQ3"/>
<feature type="compositionally biased region" description="Gly residues" evidence="1">
    <location>
        <begin position="105"/>
        <end position="124"/>
    </location>
</feature>
<dbReference type="EMBL" id="KV875517">
    <property type="protein sequence ID" value="RZR71331.1"/>
    <property type="molecule type" value="Genomic_DNA"/>
</dbReference>
<feature type="region of interest" description="Disordered" evidence="1">
    <location>
        <begin position="1"/>
        <end position="35"/>
    </location>
</feature>
<protein>
    <submittedName>
        <fullName evidence="2">Uncharacterized protein</fullName>
    </submittedName>
</protein>
<evidence type="ECO:0000256" key="1">
    <source>
        <dbReference type="SAM" id="MobiDB-lite"/>
    </source>
</evidence>
<sequence length="280" mass="30463">MTEVEVGGRREEEKERYTWREGKKSPPLPPEEGVAAIVRGRPVSTTKEAYTAVAHDSRQIPLHRVPHGLRQRVGRRPERVRGDADPRAPSRRRGGCGYSRHDRGQGGGGRHLLVGRQGGGGMGDGDGDARRAGGSSGEYGGGVDVSIDEVLDLVDVGLGGGVEGDGVAMRHLRRPPRRNRRITGGARREGRGFRSLEGGIDFAALFTHPSTRRSESSRRVGGVYEIKGAKDEELGTGRIQSVPITDLNRIASGPVRFMLQRTNQTKGQDLYLCNQRFSTI</sequence>